<organism evidence="11 12">
    <name type="scientific">Polistes dominula</name>
    <name type="common">European paper wasp</name>
    <name type="synonym">Vespa dominula</name>
    <dbReference type="NCBI Taxonomy" id="743375"/>
    <lineage>
        <taxon>Eukaryota</taxon>
        <taxon>Metazoa</taxon>
        <taxon>Ecdysozoa</taxon>
        <taxon>Arthropoda</taxon>
        <taxon>Hexapoda</taxon>
        <taxon>Insecta</taxon>
        <taxon>Pterygota</taxon>
        <taxon>Neoptera</taxon>
        <taxon>Endopterygota</taxon>
        <taxon>Hymenoptera</taxon>
        <taxon>Apocrita</taxon>
        <taxon>Aculeata</taxon>
        <taxon>Vespoidea</taxon>
        <taxon>Vespidae</taxon>
        <taxon>Polistinae</taxon>
        <taxon>Polistini</taxon>
        <taxon>Polistes</taxon>
    </lineage>
</organism>
<keyword evidence="10" id="KW-0732">Signal</keyword>
<dbReference type="InterPro" id="IPR036396">
    <property type="entry name" value="Cyt_P450_sf"/>
</dbReference>
<dbReference type="RefSeq" id="XP_015188211.1">
    <property type="nucleotide sequence ID" value="XM_015332725.1"/>
</dbReference>
<evidence type="ECO:0000313" key="12">
    <source>
        <dbReference type="RefSeq" id="XP_015188211.1"/>
    </source>
</evidence>
<name>A0ABM1J6X3_POLDO</name>
<evidence type="ECO:0000256" key="8">
    <source>
        <dbReference type="ARBA" id="ARBA00023033"/>
    </source>
</evidence>
<keyword evidence="5 9" id="KW-0479">Metal-binding</keyword>
<keyword evidence="11" id="KW-1185">Reference proteome</keyword>
<comment type="similarity">
    <text evidence="3 9">Belongs to the cytochrome P450 family.</text>
</comment>
<dbReference type="Pfam" id="PF00067">
    <property type="entry name" value="p450"/>
    <property type="match status" value="1"/>
</dbReference>
<reference evidence="12" key="1">
    <citation type="submission" date="2025-08" db="UniProtKB">
        <authorList>
            <consortium name="RefSeq"/>
        </authorList>
    </citation>
    <scope>IDENTIFICATION</scope>
    <source>
        <tissue evidence="12">Whole body</tissue>
    </source>
</reference>
<comment type="cofactor">
    <cofactor evidence="1">
        <name>heme</name>
        <dbReference type="ChEBI" id="CHEBI:30413"/>
    </cofactor>
</comment>
<evidence type="ECO:0000256" key="9">
    <source>
        <dbReference type="RuleBase" id="RU000461"/>
    </source>
</evidence>
<evidence type="ECO:0000256" key="5">
    <source>
        <dbReference type="ARBA" id="ARBA00022723"/>
    </source>
</evidence>
<comment type="function">
    <text evidence="2">May be involved in the metabolism of insect hormones and in the breakdown of synthetic insecticides.</text>
</comment>
<evidence type="ECO:0000256" key="6">
    <source>
        <dbReference type="ARBA" id="ARBA00023002"/>
    </source>
</evidence>
<dbReference type="PANTHER" id="PTHR24291:SF105">
    <property type="entry name" value="CYTOCHROME P450 4P1-RELATED"/>
    <property type="match status" value="1"/>
</dbReference>
<gene>
    <name evidence="12" type="primary">LOC107072637</name>
</gene>
<keyword evidence="7 9" id="KW-0408">Iron</keyword>
<dbReference type="Gene3D" id="1.10.630.10">
    <property type="entry name" value="Cytochrome P450"/>
    <property type="match status" value="1"/>
</dbReference>
<evidence type="ECO:0000256" key="10">
    <source>
        <dbReference type="SAM" id="SignalP"/>
    </source>
</evidence>
<evidence type="ECO:0000256" key="1">
    <source>
        <dbReference type="ARBA" id="ARBA00001971"/>
    </source>
</evidence>
<dbReference type="InterPro" id="IPR017972">
    <property type="entry name" value="Cyt_P450_CS"/>
</dbReference>
<accession>A0ABM1J6X3</accession>
<dbReference type="PRINTS" id="PR00463">
    <property type="entry name" value="EP450I"/>
</dbReference>
<dbReference type="CDD" id="cd20628">
    <property type="entry name" value="CYP4"/>
    <property type="match status" value="1"/>
</dbReference>
<feature type="chain" id="PRO_5046967325" evidence="10">
    <location>
        <begin position="26"/>
        <end position="519"/>
    </location>
</feature>
<dbReference type="SUPFAM" id="SSF48264">
    <property type="entry name" value="Cytochrome P450"/>
    <property type="match status" value="1"/>
</dbReference>
<dbReference type="PANTHER" id="PTHR24291">
    <property type="entry name" value="CYTOCHROME P450 FAMILY 4"/>
    <property type="match status" value="1"/>
</dbReference>
<evidence type="ECO:0000313" key="11">
    <source>
        <dbReference type="Proteomes" id="UP000694924"/>
    </source>
</evidence>
<keyword evidence="8 9" id="KW-0503">Monooxygenase</keyword>
<evidence type="ECO:0000256" key="4">
    <source>
        <dbReference type="ARBA" id="ARBA00022617"/>
    </source>
</evidence>
<evidence type="ECO:0000256" key="7">
    <source>
        <dbReference type="ARBA" id="ARBA00023004"/>
    </source>
</evidence>
<dbReference type="Proteomes" id="UP000694924">
    <property type="component" value="Unplaced"/>
</dbReference>
<keyword evidence="4 9" id="KW-0349">Heme</keyword>
<dbReference type="InterPro" id="IPR001128">
    <property type="entry name" value="Cyt_P450"/>
</dbReference>
<feature type="signal peptide" evidence="10">
    <location>
        <begin position="1"/>
        <end position="25"/>
    </location>
</feature>
<sequence>MFLTIFLSSIVLLILLHCKIKYGRIGRILNSLPGPDTYPIIGNLHHIKDVPDNVIKKIVEYNNKYFPIYKISTFGYYMVFLLHPDDIKVLMTSTENIDKEHVYYFLRPWLSYGLLTSTGKKWQKRRKMLTPAFHFKILEHSVITFNKEAHCLIKSLKQESEGNAVIKNLQSLITRHTLNIICETALGISLKEKKEHASKYRDAIHSFGKIVPYRLLRPWFYIEWIFALSSVGRLHKRALNTLHSFSRNIIAERKLFHEKTNRKYLYQFEKTDNIDTSFQNSEEKNTNSIYKKRLSMLDLLIAYSLDSNEIDDKGIQEEVDTFMFEGHDTTSMALIFALSLFAKHQDVQQRIRDEVNAIMLDDDYDLTTSDLQELSYLDRCIKESLRLYPSVPFISRTLTHDLQLNNSLIPSGTICAIYIYSVHRNPRYWPDPNVFDPDRFLPENVKGHYPFSYIPFSAGPRNCIGQKYAMLELKLIVAHIVRNFYLEPVDNIDDVEITVGLTLNSSKPLHVKFIPVNEL</sequence>
<dbReference type="PRINTS" id="PR00385">
    <property type="entry name" value="P450"/>
</dbReference>
<evidence type="ECO:0000256" key="2">
    <source>
        <dbReference type="ARBA" id="ARBA00003690"/>
    </source>
</evidence>
<dbReference type="PROSITE" id="PS00086">
    <property type="entry name" value="CYTOCHROME_P450"/>
    <property type="match status" value="1"/>
</dbReference>
<dbReference type="InterPro" id="IPR002401">
    <property type="entry name" value="Cyt_P450_E_grp-I"/>
</dbReference>
<evidence type="ECO:0000256" key="3">
    <source>
        <dbReference type="ARBA" id="ARBA00010617"/>
    </source>
</evidence>
<proteinExistence type="inferred from homology"/>
<dbReference type="InterPro" id="IPR050196">
    <property type="entry name" value="Cytochrome_P450_Monoox"/>
</dbReference>
<keyword evidence="6 9" id="KW-0560">Oxidoreductase</keyword>
<protein>
    <submittedName>
        <fullName evidence="12">Cytochrome P450 4C1-like</fullName>
    </submittedName>
</protein>
<dbReference type="GeneID" id="107072637"/>